<evidence type="ECO:0000313" key="3">
    <source>
        <dbReference type="Proteomes" id="UP000323225"/>
    </source>
</evidence>
<evidence type="ECO:0000256" key="1">
    <source>
        <dbReference type="ARBA" id="ARBA00023004"/>
    </source>
</evidence>
<dbReference type="Gene3D" id="1.10.3880.10">
    <property type="entry name" value="Fe(II) trafficking protein YggX"/>
    <property type="match status" value="1"/>
</dbReference>
<dbReference type="GO" id="GO:0005506">
    <property type="term" value="F:iron ion binding"/>
    <property type="evidence" value="ECO:0007669"/>
    <property type="project" value="InterPro"/>
</dbReference>
<dbReference type="InterPro" id="IPR036766">
    <property type="entry name" value="Fe_traffick_prot_YggX_sf"/>
</dbReference>
<dbReference type="GO" id="GO:0005829">
    <property type="term" value="C:cytosol"/>
    <property type="evidence" value="ECO:0007669"/>
    <property type="project" value="TreeGrafter"/>
</dbReference>
<sequence>MKTIICAKYGKELQALPKPPIKGELGEKVYQKLSAKGWRLWQMCQTIIINDQGLNLMEDGAIAHVMESLSEFLQSNEIEKELLNKLVKQDVELPDDLLAIAKERGLLDDSDDKKLEPEDMFYEA</sequence>
<dbReference type="SUPFAM" id="SSF111148">
    <property type="entry name" value="YggX-like"/>
    <property type="match status" value="1"/>
</dbReference>
<reference evidence="2 3" key="1">
    <citation type="submission" date="2019-09" db="EMBL/GenBank/DDBJ databases">
        <authorList>
            <person name="Kritzky A."/>
            <person name="Schelkanova E.Y."/>
            <person name="Alkhova Z.V."/>
            <person name="Smirnova N.I."/>
        </authorList>
    </citation>
    <scope>NUCLEOTIDE SEQUENCE [LARGE SCALE GENOMIC DNA]</scope>
    <source>
        <strain evidence="2 3">M1526</strain>
    </source>
</reference>
<comment type="caution">
    <text evidence="2">The sequence shown here is derived from an EMBL/GenBank/DDBJ whole genome shotgun (WGS) entry which is preliminary data.</text>
</comment>
<organism evidence="2 3">
    <name type="scientific">Vibrio cholerae</name>
    <dbReference type="NCBI Taxonomy" id="666"/>
    <lineage>
        <taxon>Bacteria</taxon>
        <taxon>Pseudomonadati</taxon>
        <taxon>Pseudomonadota</taxon>
        <taxon>Gammaproteobacteria</taxon>
        <taxon>Vibrionales</taxon>
        <taxon>Vibrionaceae</taxon>
        <taxon>Vibrio</taxon>
    </lineage>
</organism>
<proteinExistence type="predicted"/>
<keyword evidence="1" id="KW-0408">Iron</keyword>
<evidence type="ECO:0000313" key="2">
    <source>
        <dbReference type="EMBL" id="KAA1255146.1"/>
    </source>
</evidence>
<dbReference type="GO" id="GO:0034599">
    <property type="term" value="P:cellular response to oxidative stress"/>
    <property type="evidence" value="ECO:0007669"/>
    <property type="project" value="TreeGrafter"/>
</dbReference>
<dbReference type="PANTHER" id="PTHR36965">
    <property type="entry name" value="FE(2+)-TRAFFICKING PROTEIN-RELATED"/>
    <property type="match status" value="1"/>
</dbReference>
<dbReference type="EMBL" id="VUAA01000007">
    <property type="protein sequence ID" value="KAA1255146.1"/>
    <property type="molecule type" value="Genomic_DNA"/>
</dbReference>
<dbReference type="Proteomes" id="UP000323225">
    <property type="component" value="Unassembled WGS sequence"/>
</dbReference>
<gene>
    <name evidence="2" type="ORF">F0M16_07970</name>
</gene>
<dbReference type="Pfam" id="PF04362">
    <property type="entry name" value="Iron_traffic"/>
    <property type="match status" value="1"/>
</dbReference>
<name>A0A5Q6PJX4_VIBCL</name>
<protein>
    <submittedName>
        <fullName evidence="2">Fe(2+)-trafficking protein</fullName>
    </submittedName>
</protein>
<accession>A0A5Q6PJX4</accession>
<dbReference type="InterPro" id="IPR007457">
    <property type="entry name" value="Fe_traffick_prot_YggX"/>
</dbReference>
<dbReference type="AlphaFoldDB" id="A0A5Q6PJX4"/>
<dbReference type="PANTHER" id="PTHR36965:SF1">
    <property type="entry name" value="FE(2+)-TRAFFICKING PROTEIN-RELATED"/>
    <property type="match status" value="1"/>
</dbReference>